<dbReference type="HOGENOM" id="CLU_642312_0_0_4"/>
<evidence type="ECO:0000256" key="6">
    <source>
        <dbReference type="SAM" id="Phobius"/>
    </source>
</evidence>
<gene>
    <name evidence="9" type="ORF">W822_21665</name>
</gene>
<comment type="subcellular location">
    <subcellularLocation>
        <location evidence="1">Cell membrane</location>
        <topology evidence="1">Multi-pass membrane protein</topology>
    </subcellularLocation>
</comment>
<dbReference type="GO" id="GO:0005886">
    <property type="term" value="C:plasma membrane"/>
    <property type="evidence" value="ECO:0007669"/>
    <property type="project" value="UniProtKB-SubCell"/>
</dbReference>
<comment type="caution">
    <text evidence="9">The sequence shown here is derived from an EMBL/GenBank/DDBJ whole genome shotgun (WGS) entry which is preliminary data.</text>
</comment>
<dbReference type="STRING" id="1424334.W822_21665"/>
<feature type="transmembrane region" description="Helical" evidence="6">
    <location>
        <begin position="139"/>
        <end position="163"/>
    </location>
</feature>
<keyword evidence="10" id="KW-1185">Reference proteome</keyword>
<feature type="transmembrane region" description="Helical" evidence="6">
    <location>
        <begin position="27"/>
        <end position="42"/>
    </location>
</feature>
<evidence type="ECO:0000259" key="8">
    <source>
        <dbReference type="Pfam" id="PF08447"/>
    </source>
</evidence>
<feature type="transmembrane region" description="Helical" evidence="6">
    <location>
        <begin position="175"/>
        <end position="194"/>
    </location>
</feature>
<feature type="transmembrane region" description="Helical" evidence="6">
    <location>
        <begin position="266"/>
        <end position="284"/>
    </location>
</feature>
<proteinExistence type="predicted"/>
<dbReference type="Pfam" id="PF08447">
    <property type="entry name" value="PAS_3"/>
    <property type="match status" value="1"/>
</dbReference>
<dbReference type="EMBL" id="AYXT01000014">
    <property type="protein sequence ID" value="ETF00378.1"/>
    <property type="molecule type" value="Genomic_DNA"/>
</dbReference>
<evidence type="ECO:0000259" key="7">
    <source>
        <dbReference type="Pfam" id="PF05231"/>
    </source>
</evidence>
<dbReference type="Gene3D" id="3.30.450.20">
    <property type="entry name" value="PAS domain"/>
    <property type="match status" value="1"/>
</dbReference>
<feature type="transmembrane region" description="Helical" evidence="6">
    <location>
        <begin position="72"/>
        <end position="90"/>
    </location>
</feature>
<dbReference type="InterPro" id="IPR007895">
    <property type="entry name" value="MASE1"/>
</dbReference>
<dbReference type="Pfam" id="PF05231">
    <property type="entry name" value="MASE1"/>
    <property type="match status" value="1"/>
</dbReference>
<feature type="transmembrane region" description="Helical" evidence="6">
    <location>
        <begin position="206"/>
        <end position="225"/>
    </location>
</feature>
<name>V8QM26_9BURK</name>
<dbReference type="AlphaFoldDB" id="V8QM26"/>
<dbReference type="InterPro" id="IPR013655">
    <property type="entry name" value="PAS_fold_3"/>
</dbReference>
<keyword evidence="2" id="KW-1003">Cell membrane</keyword>
<evidence type="ECO:0000256" key="5">
    <source>
        <dbReference type="ARBA" id="ARBA00023136"/>
    </source>
</evidence>
<keyword evidence="5 6" id="KW-0472">Membrane</keyword>
<evidence type="ECO:0000256" key="3">
    <source>
        <dbReference type="ARBA" id="ARBA00022692"/>
    </source>
</evidence>
<accession>V8QM26</accession>
<feature type="domain" description="MASE1" evidence="7">
    <location>
        <begin position="2"/>
        <end position="287"/>
    </location>
</feature>
<reference evidence="9 10" key="1">
    <citation type="journal article" date="2014" name="Genome Announc.">
        <title>Draft Genome Sequence of Advenella kashmirensis Strain W13003, a Polycyclic Aromatic Hydrocarbon-Degrading Bacterium.</title>
        <authorList>
            <person name="Wang X."/>
            <person name="Jin D."/>
            <person name="Zhou L."/>
            <person name="Wu L."/>
            <person name="An W."/>
            <person name="Zhao L."/>
        </authorList>
    </citation>
    <scope>NUCLEOTIDE SEQUENCE [LARGE SCALE GENOMIC DNA]</scope>
    <source>
        <strain evidence="9 10">W13003</strain>
    </source>
</reference>
<evidence type="ECO:0000313" key="10">
    <source>
        <dbReference type="Proteomes" id="UP000018733"/>
    </source>
</evidence>
<feature type="transmembrane region" description="Helical" evidence="6">
    <location>
        <begin position="230"/>
        <end position="246"/>
    </location>
</feature>
<sequence>MALFAVVYGVLAFLCIGIRDPDSQSTLLWPAGGILLGALMASRRKDWLGWVLIAGALHLLAGMWTGRALPVSLVYMLTDLVVMCGIAAVWRKRVLPHFNLQSPSNLAYFLGLLLVGAIVGTVLNSLGLSLVNAGASTRVYTWFVADLIGNLVGAPLVIAWSAFRARRSGGSTQTNFYFGLIWFVLLVASAALAFDGPTSVAVLGSQSYELSYLPLLFVVLVALVWDQRGLTLATLVLALVAAFNTAQNEGPFADSMAFFGNGLLEVQGYIGAACLAGLLMTAIISTRNRALRDAAVWKLRFEAALQGSQHLVYEYDPASQQFIWAGDTRGLLGLTPSDLATLDAFLKHVHPADRPQVVEGFDARSSVRTAAAAAELRFRICSATDQCFRVVDTGGPLADLDDQVYRINGLLRLPGNDDVGHNPG</sequence>
<evidence type="ECO:0000256" key="1">
    <source>
        <dbReference type="ARBA" id="ARBA00004651"/>
    </source>
</evidence>
<evidence type="ECO:0000256" key="2">
    <source>
        <dbReference type="ARBA" id="ARBA00022475"/>
    </source>
</evidence>
<protein>
    <submittedName>
        <fullName evidence="9">Membrane protein</fullName>
    </submittedName>
</protein>
<dbReference type="Proteomes" id="UP000018733">
    <property type="component" value="Unassembled WGS sequence"/>
</dbReference>
<feature type="transmembrane region" description="Helical" evidence="6">
    <location>
        <begin position="47"/>
        <end position="66"/>
    </location>
</feature>
<organism evidence="9 10">
    <name type="scientific">Advenella kashmirensis W13003</name>
    <dbReference type="NCBI Taxonomy" id="1424334"/>
    <lineage>
        <taxon>Bacteria</taxon>
        <taxon>Pseudomonadati</taxon>
        <taxon>Pseudomonadota</taxon>
        <taxon>Betaproteobacteria</taxon>
        <taxon>Burkholderiales</taxon>
        <taxon>Alcaligenaceae</taxon>
    </lineage>
</organism>
<feature type="transmembrane region" description="Helical" evidence="6">
    <location>
        <begin position="106"/>
        <end position="127"/>
    </location>
</feature>
<dbReference type="PATRIC" id="fig|1424334.3.peg.4343"/>
<evidence type="ECO:0000256" key="4">
    <source>
        <dbReference type="ARBA" id="ARBA00022989"/>
    </source>
</evidence>
<feature type="domain" description="PAS fold-3" evidence="8">
    <location>
        <begin position="324"/>
        <end position="409"/>
    </location>
</feature>
<keyword evidence="4 6" id="KW-1133">Transmembrane helix</keyword>
<evidence type="ECO:0000313" key="9">
    <source>
        <dbReference type="EMBL" id="ETF00378.1"/>
    </source>
</evidence>
<keyword evidence="3 6" id="KW-0812">Transmembrane</keyword>
<dbReference type="eggNOG" id="COG3851">
    <property type="taxonomic scope" value="Bacteria"/>
</dbReference>